<evidence type="ECO:0000313" key="3">
    <source>
        <dbReference type="Proteomes" id="UP000023435"/>
    </source>
</evidence>
<evidence type="ECO:0000313" key="2">
    <source>
        <dbReference type="EMBL" id="KWS05231.1"/>
    </source>
</evidence>
<proteinExistence type="predicted"/>
<feature type="region of interest" description="Disordered" evidence="1">
    <location>
        <begin position="1"/>
        <end position="37"/>
    </location>
</feature>
<feature type="compositionally biased region" description="Low complexity" evidence="1">
    <location>
        <begin position="28"/>
        <end position="37"/>
    </location>
</feature>
<evidence type="ECO:0000256" key="1">
    <source>
        <dbReference type="SAM" id="MobiDB-lite"/>
    </source>
</evidence>
<keyword evidence="3" id="KW-1185">Reference proteome</keyword>
<comment type="caution">
    <text evidence="2">The sequence shown here is derived from an EMBL/GenBank/DDBJ whole genome shotgun (WGS) entry which is preliminary data.</text>
</comment>
<reference evidence="2 3" key="1">
    <citation type="journal article" date="2014" name="Genome Announc.">
        <title>Draft Genome Sequence of Lysobacter capsici AZ78, a Bacterium Antagonistic to Plant-Pathogenic Oomycetes.</title>
        <authorList>
            <person name="Puopolo G."/>
            <person name="Sonego P."/>
            <person name="Engelen K."/>
            <person name="Pertot I."/>
        </authorList>
    </citation>
    <scope>NUCLEOTIDE SEQUENCE [LARGE SCALE GENOMIC DNA]</scope>
    <source>
        <strain evidence="2 3">AZ78</strain>
    </source>
</reference>
<organism evidence="2 3">
    <name type="scientific">Lysobacter capsici AZ78</name>
    <dbReference type="NCBI Taxonomy" id="1444315"/>
    <lineage>
        <taxon>Bacteria</taxon>
        <taxon>Pseudomonadati</taxon>
        <taxon>Pseudomonadota</taxon>
        <taxon>Gammaproteobacteria</taxon>
        <taxon>Lysobacterales</taxon>
        <taxon>Lysobacteraceae</taxon>
        <taxon>Lysobacter</taxon>
    </lineage>
</organism>
<name>A0A108U9X1_9GAMM</name>
<protein>
    <submittedName>
        <fullName evidence="2">Uncharacterized protein</fullName>
    </submittedName>
</protein>
<dbReference type="EMBL" id="JAJA02000001">
    <property type="protein sequence ID" value="KWS05231.1"/>
    <property type="molecule type" value="Genomic_DNA"/>
</dbReference>
<accession>A0A108U9X1</accession>
<feature type="compositionally biased region" description="Basic residues" evidence="1">
    <location>
        <begin position="1"/>
        <end position="27"/>
    </location>
</feature>
<sequence>MIGHGFGRRRRGAARVPRRHAQRRPRHATASSRGLRSSSVLRCIERWKQSLLCHVPLSTHAWRCPQTRCRFGRPILSVKCHLLCERKRCCA</sequence>
<dbReference type="Proteomes" id="UP000023435">
    <property type="component" value="Unassembled WGS sequence"/>
</dbReference>
<dbReference type="AlphaFoldDB" id="A0A108U9X1"/>
<gene>
    <name evidence="2" type="ORF">AZ78_2782</name>
</gene>